<accession>A0A0G2J7A8</accession>
<organism evidence="1 2">
    <name type="scientific">[Emmonsia] crescens</name>
    <dbReference type="NCBI Taxonomy" id="73230"/>
    <lineage>
        <taxon>Eukaryota</taxon>
        <taxon>Fungi</taxon>
        <taxon>Dikarya</taxon>
        <taxon>Ascomycota</taxon>
        <taxon>Pezizomycotina</taxon>
        <taxon>Eurotiomycetes</taxon>
        <taxon>Eurotiomycetidae</taxon>
        <taxon>Onygenales</taxon>
        <taxon>Ajellomycetaceae</taxon>
        <taxon>Emergomyces</taxon>
    </lineage>
</organism>
<dbReference type="Proteomes" id="UP000034164">
    <property type="component" value="Unassembled WGS sequence"/>
</dbReference>
<evidence type="ECO:0000313" key="2">
    <source>
        <dbReference type="Proteomes" id="UP000034164"/>
    </source>
</evidence>
<dbReference type="AlphaFoldDB" id="A0A0G2J7A8"/>
<proteinExistence type="predicted"/>
<gene>
    <name evidence="1" type="ORF">EMCG_04589</name>
</gene>
<sequence>MMFTSKRSTILHLTCCRVYMLQAIRQLRWENASEMARRTGIAGLIQKVFKIL</sequence>
<dbReference type="EMBL" id="LCZI01001477">
    <property type="protein sequence ID" value="KKZ60741.1"/>
    <property type="molecule type" value="Genomic_DNA"/>
</dbReference>
<evidence type="ECO:0000313" key="1">
    <source>
        <dbReference type="EMBL" id="KKZ60741.1"/>
    </source>
</evidence>
<dbReference type="VEuPathDB" id="FungiDB:EMCG_04589"/>
<comment type="caution">
    <text evidence="1">The sequence shown here is derived from an EMBL/GenBank/DDBJ whole genome shotgun (WGS) entry which is preliminary data.</text>
</comment>
<protein>
    <submittedName>
        <fullName evidence="1">Uncharacterized protein</fullName>
    </submittedName>
</protein>
<reference evidence="2" key="1">
    <citation type="journal article" date="2015" name="PLoS Genet.">
        <title>The dynamic genome and transcriptome of the human fungal pathogen Blastomyces and close relative Emmonsia.</title>
        <authorList>
            <person name="Munoz J.F."/>
            <person name="Gauthier G.M."/>
            <person name="Desjardins C.A."/>
            <person name="Gallo J.E."/>
            <person name="Holder J."/>
            <person name="Sullivan T.D."/>
            <person name="Marty A.J."/>
            <person name="Carmen J.C."/>
            <person name="Chen Z."/>
            <person name="Ding L."/>
            <person name="Gujja S."/>
            <person name="Magrini V."/>
            <person name="Misas E."/>
            <person name="Mitreva M."/>
            <person name="Priest M."/>
            <person name="Saif S."/>
            <person name="Whiston E.A."/>
            <person name="Young S."/>
            <person name="Zeng Q."/>
            <person name="Goldman W.E."/>
            <person name="Mardis E.R."/>
            <person name="Taylor J.W."/>
            <person name="McEwen J.G."/>
            <person name="Clay O.K."/>
            <person name="Klein B.S."/>
            <person name="Cuomo C.A."/>
        </authorList>
    </citation>
    <scope>NUCLEOTIDE SEQUENCE [LARGE SCALE GENOMIC DNA]</scope>
    <source>
        <strain evidence="2">UAMH 3008</strain>
    </source>
</reference>
<name>A0A0G2J7A8_9EURO</name>